<feature type="chain" id="PRO_5012568291" evidence="1">
    <location>
        <begin position="22"/>
        <end position="151"/>
    </location>
</feature>
<evidence type="ECO:0000256" key="1">
    <source>
        <dbReference type="SAM" id="SignalP"/>
    </source>
</evidence>
<gene>
    <name evidence="2" type="ORF">SAMN05444170_0993</name>
</gene>
<dbReference type="AlphaFoldDB" id="A0A1M7T7E8"/>
<dbReference type="OrthoDB" id="8227073at2"/>
<organism evidence="2 3">
    <name type="scientific">Bradyrhizobium erythrophlei</name>
    <dbReference type="NCBI Taxonomy" id="1437360"/>
    <lineage>
        <taxon>Bacteria</taxon>
        <taxon>Pseudomonadati</taxon>
        <taxon>Pseudomonadota</taxon>
        <taxon>Alphaproteobacteria</taxon>
        <taxon>Hyphomicrobiales</taxon>
        <taxon>Nitrobacteraceae</taxon>
        <taxon>Bradyrhizobium</taxon>
    </lineage>
</organism>
<proteinExistence type="predicted"/>
<sequence length="151" mass="16540">MNFAKFVIVALLMLATVDASKATVRIADDRGGRIGNYLDRFRALRSSHDTIVIDGLCASACTMVLGTVSHDRICVTSQASLGFHAAWDAGADGREVTNLAATKMLYSMYPSAVKRWISARGGLTPRMIFLQGKELMGMYKPCYLNAQTEQR</sequence>
<feature type="signal peptide" evidence="1">
    <location>
        <begin position="1"/>
        <end position="21"/>
    </location>
</feature>
<keyword evidence="3" id="KW-1185">Reference proteome</keyword>
<evidence type="ECO:0000313" key="3">
    <source>
        <dbReference type="Proteomes" id="UP000184096"/>
    </source>
</evidence>
<evidence type="ECO:0000313" key="2">
    <source>
        <dbReference type="EMBL" id="SHN66572.1"/>
    </source>
</evidence>
<protein>
    <submittedName>
        <fullName evidence="2">Uncharacterized protein</fullName>
    </submittedName>
</protein>
<dbReference type="Proteomes" id="UP000184096">
    <property type="component" value="Chromosome I"/>
</dbReference>
<dbReference type="RefSeq" id="WP_072816941.1">
    <property type="nucleotide sequence ID" value="NZ_LT670849.1"/>
</dbReference>
<keyword evidence="1" id="KW-0732">Signal</keyword>
<accession>A0A1M7T7E8</accession>
<dbReference type="EMBL" id="LT670849">
    <property type="protein sequence ID" value="SHN66572.1"/>
    <property type="molecule type" value="Genomic_DNA"/>
</dbReference>
<reference evidence="3" key="1">
    <citation type="submission" date="2016-11" db="EMBL/GenBank/DDBJ databases">
        <authorList>
            <person name="Varghese N."/>
            <person name="Submissions S."/>
        </authorList>
    </citation>
    <scope>NUCLEOTIDE SEQUENCE [LARGE SCALE GENOMIC DNA]</scope>
    <source>
        <strain evidence="3">GAS401</strain>
    </source>
</reference>
<name>A0A1M7T7E8_9BRAD</name>